<evidence type="ECO:0008006" key="4">
    <source>
        <dbReference type="Google" id="ProtNLM"/>
    </source>
</evidence>
<feature type="transmembrane region" description="Helical" evidence="2">
    <location>
        <begin position="26"/>
        <end position="48"/>
    </location>
</feature>
<keyword evidence="2" id="KW-0812">Transmembrane</keyword>
<keyword evidence="2" id="KW-1133">Transmembrane helix</keyword>
<dbReference type="Pfam" id="PF11303">
    <property type="entry name" value="DUF3105"/>
    <property type="match status" value="1"/>
</dbReference>
<dbReference type="EMBL" id="UINC01043308">
    <property type="protein sequence ID" value="SVB47156.1"/>
    <property type="molecule type" value="Genomic_DNA"/>
</dbReference>
<feature type="region of interest" description="Disordered" evidence="1">
    <location>
        <begin position="57"/>
        <end position="83"/>
    </location>
</feature>
<feature type="compositionally biased region" description="Polar residues" evidence="1">
    <location>
        <begin position="1"/>
        <end position="11"/>
    </location>
</feature>
<feature type="compositionally biased region" description="Basic and acidic residues" evidence="1">
    <location>
        <begin position="71"/>
        <end position="82"/>
    </location>
</feature>
<accession>A0A382E8N7</accession>
<dbReference type="AlphaFoldDB" id="A0A382E8N7"/>
<keyword evidence="2" id="KW-0472">Membrane</keyword>
<gene>
    <name evidence="3" type="ORF">METZ01_LOCUS200010</name>
</gene>
<protein>
    <recommendedName>
        <fullName evidence="4">DUF3105 domain-containing protein</fullName>
    </recommendedName>
</protein>
<name>A0A382E8N7_9ZZZZ</name>
<sequence length="208" mass="23018">MTTDNKLTPTQARAARRERKQKKSKVTRWLIVIAIVGVAGLLIVSLILPMVGSIGSQGSGPPDGPGIKVESQGREHIQEGTEHPPYNSVPATSGWHYPQPLAPVSWGIHSSFIPEEKRIHNLEHGGISITYNCPEGCDDIISELEDIVKRARDENMKILLSPYPGTERKITLTSWTFIESFDGYDKGKIIDFIDSHHNSPNAPEPYSN</sequence>
<evidence type="ECO:0000313" key="3">
    <source>
        <dbReference type="EMBL" id="SVB47156.1"/>
    </source>
</evidence>
<organism evidence="3">
    <name type="scientific">marine metagenome</name>
    <dbReference type="NCBI Taxonomy" id="408172"/>
    <lineage>
        <taxon>unclassified sequences</taxon>
        <taxon>metagenomes</taxon>
        <taxon>ecological metagenomes</taxon>
    </lineage>
</organism>
<dbReference type="InterPro" id="IPR021454">
    <property type="entry name" value="DUF3105"/>
</dbReference>
<feature type="region of interest" description="Disordered" evidence="1">
    <location>
        <begin position="1"/>
        <end position="20"/>
    </location>
</feature>
<proteinExistence type="predicted"/>
<evidence type="ECO:0000256" key="2">
    <source>
        <dbReference type="SAM" id="Phobius"/>
    </source>
</evidence>
<evidence type="ECO:0000256" key="1">
    <source>
        <dbReference type="SAM" id="MobiDB-lite"/>
    </source>
</evidence>
<reference evidence="3" key="1">
    <citation type="submission" date="2018-05" db="EMBL/GenBank/DDBJ databases">
        <authorList>
            <person name="Lanie J.A."/>
            <person name="Ng W.-L."/>
            <person name="Kazmierczak K.M."/>
            <person name="Andrzejewski T.M."/>
            <person name="Davidsen T.M."/>
            <person name="Wayne K.J."/>
            <person name="Tettelin H."/>
            <person name="Glass J.I."/>
            <person name="Rusch D."/>
            <person name="Podicherti R."/>
            <person name="Tsui H.-C.T."/>
            <person name="Winkler M.E."/>
        </authorList>
    </citation>
    <scope>NUCLEOTIDE SEQUENCE</scope>
</reference>